<keyword evidence="3" id="KW-1185">Reference proteome</keyword>
<feature type="compositionally biased region" description="Polar residues" evidence="1">
    <location>
        <begin position="311"/>
        <end position="326"/>
    </location>
</feature>
<name>A0AAE0KNS2_9CHLO</name>
<protein>
    <submittedName>
        <fullName evidence="2">Uncharacterized protein</fullName>
    </submittedName>
</protein>
<reference evidence="2 3" key="1">
    <citation type="journal article" date="2015" name="Genome Biol. Evol.">
        <title>Comparative Genomics of a Bacterivorous Green Alga Reveals Evolutionary Causalities and Consequences of Phago-Mixotrophic Mode of Nutrition.</title>
        <authorList>
            <person name="Burns J.A."/>
            <person name="Paasch A."/>
            <person name="Narechania A."/>
            <person name="Kim E."/>
        </authorList>
    </citation>
    <scope>NUCLEOTIDE SEQUENCE [LARGE SCALE GENOMIC DNA]</scope>
    <source>
        <strain evidence="2 3">PLY_AMNH</strain>
    </source>
</reference>
<proteinExistence type="predicted"/>
<evidence type="ECO:0000313" key="2">
    <source>
        <dbReference type="EMBL" id="KAK3255227.1"/>
    </source>
</evidence>
<evidence type="ECO:0000313" key="3">
    <source>
        <dbReference type="Proteomes" id="UP001190700"/>
    </source>
</evidence>
<gene>
    <name evidence="2" type="ORF">CYMTET_35581</name>
</gene>
<evidence type="ECO:0000256" key="1">
    <source>
        <dbReference type="SAM" id="MobiDB-lite"/>
    </source>
</evidence>
<dbReference type="Proteomes" id="UP001190700">
    <property type="component" value="Unassembled WGS sequence"/>
</dbReference>
<organism evidence="2 3">
    <name type="scientific">Cymbomonas tetramitiformis</name>
    <dbReference type="NCBI Taxonomy" id="36881"/>
    <lineage>
        <taxon>Eukaryota</taxon>
        <taxon>Viridiplantae</taxon>
        <taxon>Chlorophyta</taxon>
        <taxon>Pyramimonadophyceae</taxon>
        <taxon>Pyramimonadales</taxon>
        <taxon>Pyramimonadaceae</taxon>
        <taxon>Cymbomonas</taxon>
    </lineage>
</organism>
<dbReference type="AlphaFoldDB" id="A0AAE0KNS2"/>
<feature type="region of interest" description="Disordered" evidence="1">
    <location>
        <begin position="311"/>
        <end position="330"/>
    </location>
</feature>
<accession>A0AAE0KNS2</accession>
<comment type="caution">
    <text evidence="2">The sequence shown here is derived from an EMBL/GenBank/DDBJ whole genome shotgun (WGS) entry which is preliminary data.</text>
</comment>
<dbReference type="EMBL" id="LGRX02022848">
    <property type="protein sequence ID" value="KAK3255227.1"/>
    <property type="molecule type" value="Genomic_DNA"/>
</dbReference>
<sequence length="361" mass="39364">MAYDAQPKRIHSSIHYEQLGPTPSSGAAAAPARHLPRGVGPPTTRLSGIEVQARRVDIRASEYAGRVSWNKSSDGQRLEPARVGAGGHEAPQAHRGPPCIRARRPLASALLALVRARVHGGCAQWLTPGRAPTDDPGMTRSVDDHGMTRWVDDPGMTRWVDDHGMTRWVDDHGMTRWVDDHGMTRSVDDHGKEGPRNVDKEILGRSDAGRHAAGLRHEAPPAYGCSLSLTRAQRAGRLSAISHYPERKGDNGPGKGRLPDARVLMQQDHIIVVSNGVISVALVHKEKGWRHIRLKRRLAIPARRDGKAWCSCSSTGNSPERTSSSGHRPHCASWAATGRCPCSQWRVPMERGSMVSAQGND</sequence>
<feature type="region of interest" description="Disordered" evidence="1">
    <location>
        <begin position="70"/>
        <end position="99"/>
    </location>
</feature>
<feature type="region of interest" description="Disordered" evidence="1">
    <location>
        <begin position="16"/>
        <end position="46"/>
    </location>
</feature>
<feature type="compositionally biased region" description="Low complexity" evidence="1">
    <location>
        <begin position="20"/>
        <end position="32"/>
    </location>
</feature>